<reference evidence="1" key="1">
    <citation type="submission" date="2022-08" db="EMBL/GenBank/DDBJ databases">
        <authorList>
            <person name="Kallberg Y."/>
            <person name="Tangrot J."/>
            <person name="Rosling A."/>
        </authorList>
    </citation>
    <scope>NUCLEOTIDE SEQUENCE</scope>
    <source>
        <strain evidence="1">Wild A</strain>
    </source>
</reference>
<comment type="caution">
    <text evidence="1">The sequence shown here is derived from an EMBL/GenBank/DDBJ whole genome shotgun (WGS) entry which is preliminary data.</text>
</comment>
<dbReference type="Proteomes" id="UP001153678">
    <property type="component" value="Unassembled WGS sequence"/>
</dbReference>
<dbReference type="OrthoDB" id="2373574at2759"/>
<sequence>AVIDIDASKGDMETAGVKGLPGQNFNLRLIGSAKKGCVKRVLLSLITNGWNELDHTRVQPPSSLGLEVRPRILSTEKNNDPLRISVGQDILQKCADLVLQKYSKYLRDWTIEEKEETKENFVYFNRKASLECPLCKRLHDKDQWWFGRVCVSSRRFIVKCFRQNSDEHGEVFECDPSIAEKIQQKNKNSSK</sequence>
<keyword evidence="2" id="KW-1185">Reference proteome</keyword>
<evidence type="ECO:0000313" key="1">
    <source>
        <dbReference type="EMBL" id="CAI2200025.1"/>
    </source>
</evidence>
<organism evidence="1 2">
    <name type="scientific">Funneliformis geosporum</name>
    <dbReference type="NCBI Taxonomy" id="1117311"/>
    <lineage>
        <taxon>Eukaryota</taxon>
        <taxon>Fungi</taxon>
        <taxon>Fungi incertae sedis</taxon>
        <taxon>Mucoromycota</taxon>
        <taxon>Glomeromycotina</taxon>
        <taxon>Glomeromycetes</taxon>
        <taxon>Glomerales</taxon>
        <taxon>Glomeraceae</taxon>
        <taxon>Funneliformis</taxon>
    </lineage>
</organism>
<feature type="non-terminal residue" evidence="1">
    <location>
        <position position="1"/>
    </location>
</feature>
<protein>
    <submittedName>
        <fullName evidence="1">17411_t:CDS:1</fullName>
    </submittedName>
</protein>
<proteinExistence type="predicted"/>
<feature type="non-terminal residue" evidence="1">
    <location>
        <position position="191"/>
    </location>
</feature>
<gene>
    <name evidence="1" type="ORF">FWILDA_LOCUS19364</name>
</gene>
<name>A0A9W4TCA5_9GLOM</name>
<dbReference type="AlphaFoldDB" id="A0A9W4TCA5"/>
<evidence type="ECO:0000313" key="2">
    <source>
        <dbReference type="Proteomes" id="UP001153678"/>
    </source>
</evidence>
<dbReference type="EMBL" id="CAMKVN010023053">
    <property type="protein sequence ID" value="CAI2200025.1"/>
    <property type="molecule type" value="Genomic_DNA"/>
</dbReference>
<accession>A0A9W4TCA5</accession>